<reference evidence="2" key="2">
    <citation type="journal article" date="2017" name="Genome Announc.">
        <title>High-Quality Draft Genome Sequence of Burkholderia contaminans CH-1, a Gram-Negative Bacterium That Metabolizes 2-Azahypoxanthine, a Plant Growth-Regulating Compound.</title>
        <authorList>
            <person name="Choi J.-H."/>
            <person name="Sugiura H."/>
            <person name="Moriuchi R."/>
            <person name="Kawagishi H."/>
            <person name="Dohra H."/>
        </authorList>
    </citation>
    <scope>NUCLEOTIDE SEQUENCE</scope>
    <source>
        <strain evidence="2">CH-1</strain>
        <plasmid evidence="2">pBC453</plasmid>
    </source>
</reference>
<accession>A0A250LL21</accession>
<evidence type="ECO:0000313" key="2">
    <source>
        <dbReference type="EMBL" id="BBA45258.1"/>
    </source>
</evidence>
<reference evidence="2" key="1">
    <citation type="journal article" date="2016" name="Biosci. Biotechnol. Biochem.">
        <title>Bioconversion of AHX to AOH by resting cells of Burkholderia contaminans CH-1.</title>
        <authorList>
            <person name="Choi J.H."/>
            <person name="Kikuchi A."/>
            <person name="Pumkaeo P."/>
            <person name="Hirai H."/>
            <person name="Tokuyama S."/>
            <person name="Kawagishi H."/>
        </authorList>
    </citation>
    <scope>NUCLEOTIDE SEQUENCE</scope>
    <source>
        <strain evidence="2">CH-1</strain>
        <plasmid evidence="2">pBC453</plasmid>
    </source>
</reference>
<name>A0A250LL21_9BURK</name>
<gene>
    <name evidence="2" type="ORF">BCCH1_77690</name>
    <name evidence="3" type="ORF">LXE91_39010</name>
</gene>
<feature type="signal peptide" evidence="1">
    <location>
        <begin position="1"/>
        <end position="30"/>
    </location>
</feature>
<dbReference type="EMBL" id="AP018360">
    <property type="protein sequence ID" value="BBA45258.1"/>
    <property type="molecule type" value="Genomic_DNA"/>
</dbReference>
<geneLocation type="plasmid" evidence="3 4">
    <name>unnamed1</name>
</geneLocation>
<protein>
    <submittedName>
        <fullName evidence="2">Uncharacterized protein</fullName>
    </submittedName>
</protein>
<dbReference type="AlphaFoldDB" id="A0A250LL21"/>
<feature type="chain" id="PRO_5044379292" evidence="1">
    <location>
        <begin position="31"/>
        <end position="112"/>
    </location>
</feature>
<evidence type="ECO:0000313" key="4">
    <source>
        <dbReference type="Proteomes" id="UP001220209"/>
    </source>
</evidence>
<keyword evidence="2" id="KW-0614">Plasmid</keyword>
<dbReference type="Proteomes" id="UP001220209">
    <property type="component" value="Plasmid unnamed1"/>
</dbReference>
<organism evidence="2">
    <name type="scientific">Burkholderia contaminans</name>
    <dbReference type="NCBI Taxonomy" id="488447"/>
    <lineage>
        <taxon>Bacteria</taxon>
        <taxon>Pseudomonadati</taxon>
        <taxon>Pseudomonadota</taxon>
        <taxon>Betaproteobacteria</taxon>
        <taxon>Burkholderiales</taxon>
        <taxon>Burkholderiaceae</taxon>
        <taxon>Burkholderia</taxon>
        <taxon>Burkholderia cepacia complex</taxon>
    </lineage>
</organism>
<dbReference type="EMBL" id="CP090643">
    <property type="protein sequence ID" value="WFN23532.1"/>
    <property type="molecule type" value="Genomic_DNA"/>
</dbReference>
<proteinExistence type="predicted"/>
<evidence type="ECO:0000256" key="1">
    <source>
        <dbReference type="SAM" id="SignalP"/>
    </source>
</evidence>
<sequence>MNANLKRNIRTGIAVFIAAAGAIMCGNAIAQQVNQDNSKRVSGTVVRVSLAPTSNSSFPDLVVCATTPGPVEVGVRGDDGLWYKVTVDNDHQPAIGATVKIVATSNGPRLAQ</sequence>
<keyword evidence="1" id="KW-0732">Signal</keyword>
<evidence type="ECO:0000313" key="3">
    <source>
        <dbReference type="EMBL" id="WFN23532.1"/>
    </source>
</evidence>
<dbReference type="RefSeq" id="WP_135370849.1">
    <property type="nucleotide sequence ID" value="NZ_AP018360.1"/>
</dbReference>
<geneLocation type="plasmid" evidence="2">
    <name>pBC453</name>
</geneLocation>
<reference evidence="3 4" key="3">
    <citation type="submission" date="2021-12" db="EMBL/GenBank/DDBJ databases">
        <title>Genomic and phenotypic characterization of three Burkholderia contaminans isolates recovered from different sources.</title>
        <authorList>
            <person name="Lopez De Volder A."/>
            <person name="Fan Y."/>
            <person name="Nunvar J."/>
            <person name="Herrera T."/>
            <person name="Timp W."/>
            <person name="Degrossi J."/>
        </authorList>
    </citation>
    <scope>NUCLEOTIDE SEQUENCE [LARGE SCALE GENOMIC DNA]</scope>
    <source>
        <strain evidence="3 4">LMG 23361</strain>
        <plasmid evidence="3 4">unnamed1</plasmid>
    </source>
</reference>